<organism evidence="1">
    <name type="scientific">freshwater metagenome</name>
    <dbReference type="NCBI Taxonomy" id="449393"/>
    <lineage>
        <taxon>unclassified sequences</taxon>
        <taxon>metagenomes</taxon>
        <taxon>ecological metagenomes</taxon>
    </lineage>
</organism>
<gene>
    <name evidence="1" type="ORF">UFOPK3773_02185</name>
</gene>
<reference evidence="1" key="1">
    <citation type="submission" date="2020-05" db="EMBL/GenBank/DDBJ databases">
        <authorList>
            <person name="Chiriac C."/>
            <person name="Salcher M."/>
            <person name="Ghai R."/>
            <person name="Kavagutti S V."/>
        </authorList>
    </citation>
    <scope>NUCLEOTIDE SEQUENCE</scope>
</reference>
<sequence>MSGIFVARHRFGPYCTVVSASLDALIWGLSEHALKRGGKLNFDDLLLTYHPNDDDWVVIVNTVPDRDTPIVAGGGKPRQVYSSHLAAAARRVAATGIPTHHWM</sequence>
<evidence type="ECO:0000313" key="1">
    <source>
        <dbReference type="EMBL" id="CAB4963758.1"/>
    </source>
</evidence>
<name>A0A6J7L4Z1_9ZZZZ</name>
<protein>
    <submittedName>
        <fullName evidence="1">Unannotated protein</fullName>
    </submittedName>
</protein>
<dbReference type="AlphaFoldDB" id="A0A6J7L4Z1"/>
<dbReference type="EMBL" id="CAFBNF010000347">
    <property type="protein sequence ID" value="CAB4963758.1"/>
    <property type="molecule type" value="Genomic_DNA"/>
</dbReference>
<proteinExistence type="predicted"/>
<accession>A0A6J7L4Z1</accession>